<feature type="domain" description="HYR" evidence="7">
    <location>
        <begin position="2242"/>
        <end position="2326"/>
    </location>
</feature>
<feature type="domain" description="HYR" evidence="7">
    <location>
        <begin position="2411"/>
        <end position="2494"/>
    </location>
</feature>
<evidence type="ECO:0000256" key="4">
    <source>
        <dbReference type="SAM" id="Phobius"/>
    </source>
</evidence>
<feature type="domain" description="HYR" evidence="7">
    <location>
        <begin position="2327"/>
        <end position="2410"/>
    </location>
</feature>
<feature type="domain" description="HYR" evidence="7">
    <location>
        <begin position="1318"/>
        <end position="1403"/>
    </location>
</feature>
<dbReference type="Pfam" id="PF02494">
    <property type="entry name" value="HYR"/>
    <property type="match status" value="38"/>
</dbReference>
<keyword evidence="1" id="KW-0677">Repeat</keyword>
<feature type="domain" description="EGF-like" evidence="6">
    <location>
        <begin position="3370"/>
        <end position="3409"/>
    </location>
</feature>
<dbReference type="Gene3D" id="2.60.120.290">
    <property type="entry name" value="Spermadhesin, CUB domain"/>
    <property type="match status" value="1"/>
</dbReference>
<dbReference type="PROSITE" id="PS01186">
    <property type="entry name" value="EGF_2"/>
    <property type="match status" value="4"/>
</dbReference>
<feature type="domain" description="HYR" evidence="7">
    <location>
        <begin position="1739"/>
        <end position="1821"/>
    </location>
</feature>
<evidence type="ECO:0000256" key="2">
    <source>
        <dbReference type="ARBA" id="ARBA00023157"/>
    </source>
</evidence>
<dbReference type="Pfam" id="PF00008">
    <property type="entry name" value="EGF"/>
    <property type="match status" value="2"/>
</dbReference>
<feature type="disulfide bond" evidence="3">
    <location>
        <begin position="3547"/>
        <end position="3556"/>
    </location>
</feature>
<feature type="domain" description="HYR" evidence="7">
    <location>
        <begin position="2159"/>
        <end position="2241"/>
    </location>
</feature>
<sequence>MLETQGIGILLLLSIVGLANAQLGRSCDDPSVCQNGVTECFHRPLSPTAPATSVNYVCDCSSSQTIGFACETFGPSHRRDMPELSFQTCYGNDCRTGSFESLNYPRPYINRWNAIYLLYIPGASRITFTFVGEGGFGVESFKDELYVGTGLTFSQADLTGNNTDMASGGTVRFFDNTTLFGRTFPPPFSFESDTAWFYFNTDKNIEWNGWRITWQADVDSLPPFINNCPSNIERTLERGQPQFLSVTWNEPSATDGSPPVTSVSTHNPGDIFSLGTTTVTYTFSDRFENQAICSFDVTIIEADTIPPVISNCPGDISREVELGTMQVSVTWIEPTATDVGPVTLAQRSHAPGNNFPAPSTTTEISTTTVLYIFSDDNGNTAACSFTVSVSAVDRIPPTIMDCPSDIFDTVEVGPNEIVSVVWTEPSATDISGTERLQMRSHAPGFGFQVGQTTVTYEFVDASGNSATCMFSVIIRRVDTIPPTVINCPSVVTETVELGQPGIQVSWTEPIATDASEPPAVTVVPSRNPGDFFTVGETIVTYTFTDSSSNEATCTFTVVVQTQDTTPPTITSCPPDQTQTIELGSQPPLIFWNQPTATDNSGQADIVSESHQSGTTFNIGITQVTYVFRDPSGNTAVCSFNVEVTTVDRTPPTITDCPSDITETVELGPQLSPVFWIEPTATDASGVAQVSSRSHMPGMNFPVDQPTTVTYQFSDNSENDAFCNFTVLVTSVDTTPPTCMNNPVDILERIELGSPGTTVNWVAPTCNDLSVALVTDQTHMSPFFFLADSTTVVSHTCTDSAGNMGSCSFNVIIQTVDTTPPTVIQGPDPITRVIELGDGGIIVSWEDPSVSDISSTQTLISRSHSPNSFFSVGSTLVTYLYGDESGNTVTYTFCVTVQEIDTVPPTISNCPQQVISVTIELGQSTGVAVWTEPTATDLSGSATLSSRTAAPGDDFMIGQTTVVYTFVDASNNMATCVFTVNVDPVDTVPPTISGCPNVVMETVELGVTSRVVSFTEPSATDVSGVAQVMRSHTPGSIFPVGITSVTYTFTDASGNSDVCSFIINVITVDTTAPQCADLPQDIFEQVELGTQGTVVTWTPPTCTDNGVAMISASSHNPNTFFMVNPAGTRVTYTCTDEAGLSTDCSFLVRVVTVDTTPPMCENVPVNPSSTVELATTGFATVTWTPPTCVDLSPTEQTSTHNPGDSFSVGDTTVTYTCIDSSQNSFSCSFTVVVIEEDTTAPTCVNVPADFTQLVELGTTTATVTWDEPTCFDASGNPSRASSRSPGQMFQLGETTVTYTCTDVNSNVGTCSFVVTIETEDTTPPTIMGCPTPGSVTSVVELGTPDTMVFWAEPTAVDISGVVTISLRSHQPGSSFPVGSTEVTYVFTDASGNSDTCRFTVTVTTVDTTPPVISNCPTEASTVVELGSTTGSVTWILPTATDISGVATLSDQTHFPGTQFPVGQTLVTYTFTDGSNNMAFCRFTVTVTTVDTTMPVISDCPTTVTEVVELGTPGTVVVWTEPTATDLSGQVSLSSRTFAPNTFFEVGSQQVEYTFVDSSGNTAVCVFTVTVTTRDTTPPTCVNVPPNGVTQVVELGQPGTMVTFNPITCEDISMVAFVSQSSHMPGAFFQVGETTVTYTCTDGSGNSDQCSFIVTITEEDTTPPQCATEPPDVFELVELGLPQMTVFWTPPTCSDLSSTNSFSSHSPGDSFPVGQTEVTFTCIDSSGNTGTCSFIVNVNEVDTTPPVCVGLPTGVSGTAEIGGIPGSEVSWIAPTCSDLSMTTISSTANPGDFFPVGTTAVTYTCTDSSSNAGSCMFEVTVTLVDTTPPQCTNLPADITRFVELGLPGDDSVTWVEPTCQDASGTGRVLVSTVSPPAFFEVGTTTVTYTCTDDASLTTSCSFEVNVQTRDTVPPAIANCPDNQVLTVELGTESMRAFWTVPTATDVSGVATIESNTHNPGDLFNVGMTTVMYVFVDSSQNRATCQFTITVQTEDTTPPTISNCPGIITNTIELGEPGAVITWTEPTATDISGIVALTSRSHQPSSLFSPGATQVTYIFTDINGNAATCNFMVIITEIDTTPPTILSCPIDMEVTIELGNPGMSVTWTEPTATDVSGTETLQSRSHAPSSFFLVGDTVVTYTFVDASGNTADCRFTITVTPVDTTPPTVMCTPAVQRVIELGEPGLTVTWSEPTATDVSGMVSLASRSSTPNSFFSVGNTTVTYVFTDSAGNTATCEFCISVNTEDTVPPTISNCPTSDVEATLEFGSLGTTISWLEPTATDVSGTAILQMASSRPNEFFPVGRTPVTYEFIDQSLNLNTCTFFVNIMEVDTVPPTCVNLPADVFEVIELGEQGLPVTWIEPTCEDLDTASVTQRSATSPMFFEADTVTDVTFTCTDRTGNMAMCSFTVTVTTRDTTPPVITSCPSNINMEIELGTTGMVITWPEPTAFDISGTVNIQSQSHQSGTFFPVGTTRVTYTFVDPSSNTVDCTFDVTVTTVDTTPPTISNCPQSDIRQTVELGTPNTLVFYQEPTATDLDNPVVVTSTCSSGEQYPVDETTCVYTFTDPSGNSDTCIFLIIIETIDTTPPTVVCTDDVTVTLELGTPGTTVTWQEPTATDISGFVTLQSQTDFPGSFFTEEKTTVTYTFADASGNTVTCSFCVTLLFEDTTPPECVNIPMSIQEVIELGTPGTLVSWQAPSCTDISGVAFISDSTHDPSSFFQVGSTPVTYTCTDGAGLRSMCTFTVTVTAVDRIPPSIECPSDVFITVEIRDGGSVATWVVPTATDISGMVTVSSPNSPGMFFVTGVTPVTYTAVDSSGNSASCTFNVEIIEVDTMPPVVTCPGDITRVIEINTGPLAVTFPLPTATDNSLQVPTLVSQSHQPGDLFNAGMTSVTFIYSDMAGNQMSCSFVVNVIEEDTMMPVISGCPASISEETTLEARSCLASWEDPMVSDNSLVVTLVSQSHMPNTLFSEGSTLVTYTYADPTGNQASCTFTVTCTPVDRVNPVVVCPADIQEETSLEVPFCRATWSEPQASDNSGTVNLVSQSHQSGISQFQGGETPVDTIVTYTYTDPSGNQGMCTFTVRCTQVDRVNPTVICPPDTSVTIIEGLPGTSVFFNQPTVSDNSGLVPTVIMSQDPNTFFPVGSTSVQVTAQDPSGNQATCTFNVMVDEGNPCDPNPCNNGGFCVTDSINMFTCVCSECFTGRTCDIPVDACANNQCQNGAACVAVDGACDLYICECPSCYTGEFCEDFRDACENHQCQGGATCCPDNTCLSYSCQCPPCFDGTFCENAINSCENNQCQNSAQCVPDFQGDCSGYTCQCTGCFTGRFCNQPFNPCQPNPCQNNGFCTPDATDCYRFTCQCQGCFTGTQCEIAIPDPCQTNPCTNGGSCSRVGTSCSSYTCNCNKGFIGINCELRQSDNTNPCNSFPCENGASCVESGTSYICMCRTGFAGINCAQALSANPILQAQLACNNNPCMGGSTCINSFHSLSNNFVYEPQYSCMCSNSFTGTNCQDFINLGLSFCNPANPCSNGGTCSNAYHSFRNEVDYVCRCPVGFRGKDCESDVGNPCDSSPCQNGGTCTPFTTYFSCTCPGGFSGEFCQIPSGTGPAITVTGCPNNINMNAQGGTAVVTWNEPIAFGGVDQPSLLYQSHTPGDTFTVGETPVTYVFTDSSLRFADCRFFVIVTSTNRCLPNPCQNGGICLQNGNTLCDCTGTGFTGNTCSQTIVPSLTCPPDVSETTSGNSASVTWPAPTTSGTLIFISSTAQSGDSFPLGQTVVTYNYVDTSIGQLVMCSFTVTVTAARATPCPSDITQFTSQARTRVTWTENGGGTQFVTSRSHTSGSLFDQGLTQVTLTYVDITVSQLLSCTFSINLIGIGETQPPSDTTPPEFFTCPGNRIFNVFPAGSEGNSVSLQWNEPTYDDEEGTVQFSQTHSPGDRFTIGQETTVVYTITDTAGNSATCEFIISLQTANRKKRDADFEGLFKIHETEECPCQNGGQCITMQDLGSFCACPADYTGIICEVHQYDHTNEVTSFNGQLPFVIMVGVLVAVICFLALTLLRITRKGYWRKREMPTDEVPIVN</sequence>
<dbReference type="GO" id="GO:0005509">
    <property type="term" value="F:calcium ion binding"/>
    <property type="evidence" value="ECO:0007669"/>
    <property type="project" value="InterPro"/>
</dbReference>
<feature type="domain" description="EGF-like" evidence="6">
    <location>
        <begin position="3166"/>
        <end position="3203"/>
    </location>
</feature>
<feature type="signal peptide" evidence="5">
    <location>
        <begin position="1"/>
        <end position="21"/>
    </location>
</feature>
<feature type="disulfide bond" evidence="3">
    <location>
        <begin position="3357"/>
        <end position="3366"/>
    </location>
</feature>
<comment type="caution">
    <text evidence="3">Lacks conserved residue(s) required for the propagation of feature annotation.</text>
</comment>
<dbReference type="EMBL" id="JAIZAY010000005">
    <property type="protein sequence ID" value="KAJ8041829.1"/>
    <property type="molecule type" value="Genomic_DNA"/>
</dbReference>
<feature type="disulfide bond" evidence="3">
    <location>
        <begin position="3193"/>
        <end position="3202"/>
    </location>
</feature>
<evidence type="ECO:0000256" key="5">
    <source>
        <dbReference type="SAM" id="SignalP"/>
    </source>
</evidence>
<dbReference type="PANTHER" id="PTHR24273">
    <property type="entry name" value="FI04643P-RELATED"/>
    <property type="match status" value="1"/>
</dbReference>
<dbReference type="PANTHER" id="PTHR24273:SF32">
    <property type="entry name" value="HYALIN"/>
    <property type="match status" value="1"/>
</dbReference>
<feature type="domain" description="HYR" evidence="7">
    <location>
        <begin position="731"/>
        <end position="814"/>
    </location>
</feature>
<feature type="disulfide bond" evidence="3">
    <location>
        <begin position="3441"/>
        <end position="3450"/>
    </location>
</feature>
<feature type="domain" description="HYR" evidence="7">
    <location>
        <begin position="1152"/>
        <end position="1234"/>
    </location>
</feature>
<feature type="domain" description="HYR" evidence="7">
    <location>
        <begin position="1907"/>
        <end position="1990"/>
    </location>
</feature>
<feature type="disulfide bond" evidence="3">
    <location>
        <begin position="3399"/>
        <end position="3408"/>
    </location>
</feature>
<name>A0A9Q1CBU9_HOLLE</name>
<keyword evidence="5" id="KW-0732">Signal</keyword>
<feature type="domain" description="HYR" evidence="7">
    <location>
        <begin position="899"/>
        <end position="983"/>
    </location>
</feature>
<feature type="domain" description="HYR" evidence="7">
    <location>
        <begin position="1822"/>
        <end position="1906"/>
    </location>
</feature>
<feature type="domain" description="EGF-like" evidence="6">
    <location>
        <begin position="3514"/>
        <end position="3557"/>
    </location>
</feature>
<feature type="domain" description="EGF-like" evidence="6">
    <location>
        <begin position="3328"/>
        <end position="3367"/>
    </location>
</feature>
<feature type="domain" description="HYR" evidence="7">
    <location>
        <begin position="1657"/>
        <end position="1738"/>
    </location>
</feature>
<feature type="domain" description="HYR" evidence="7">
    <location>
        <begin position="2495"/>
        <end position="2578"/>
    </location>
</feature>
<dbReference type="SMART" id="SM00181">
    <property type="entry name" value="EGF"/>
    <property type="match status" value="13"/>
</dbReference>
<comment type="caution">
    <text evidence="8">The sequence shown here is derived from an EMBL/GenBank/DDBJ whole genome shotgun (WGS) entry which is preliminary data.</text>
</comment>
<feature type="domain" description="HYR" evidence="7">
    <location>
        <begin position="1067"/>
        <end position="1151"/>
    </location>
</feature>
<feature type="domain" description="HYR" evidence="7">
    <location>
        <begin position="562"/>
        <end position="645"/>
    </location>
</feature>
<keyword evidence="3" id="KW-0245">EGF-like domain</keyword>
<dbReference type="SMART" id="SM00179">
    <property type="entry name" value="EGF_CA"/>
    <property type="match status" value="6"/>
</dbReference>
<feature type="domain" description="HYR" evidence="7">
    <location>
        <begin position="3084"/>
        <end position="3166"/>
    </location>
</feature>
<feature type="domain" description="EGF-like" evidence="6">
    <location>
        <begin position="3462"/>
        <end position="3508"/>
    </location>
</feature>
<feature type="domain" description="HYR" evidence="7">
    <location>
        <begin position="3877"/>
        <end position="3963"/>
    </location>
</feature>
<feature type="domain" description="HYR" evidence="7">
    <location>
        <begin position="1572"/>
        <end position="1656"/>
    </location>
</feature>
<feature type="domain" description="EGF-like" evidence="6">
    <location>
        <begin position="3981"/>
        <end position="4015"/>
    </location>
</feature>
<feature type="domain" description="HYR" evidence="7">
    <location>
        <begin position="2075"/>
        <end position="2158"/>
    </location>
</feature>
<feature type="domain" description="EGF-like" evidence="6">
    <location>
        <begin position="3681"/>
        <end position="3717"/>
    </location>
</feature>
<dbReference type="PROSITE" id="PS00022">
    <property type="entry name" value="EGF_1"/>
    <property type="match status" value="11"/>
</dbReference>
<feature type="domain" description="HYR" evidence="7">
    <location>
        <begin position="392"/>
        <end position="476"/>
    </location>
</feature>
<evidence type="ECO:0000259" key="7">
    <source>
        <dbReference type="PROSITE" id="PS50825"/>
    </source>
</evidence>
<feature type="domain" description="HYR" evidence="7">
    <location>
        <begin position="2662"/>
        <end position="2745"/>
    </location>
</feature>
<dbReference type="InterPro" id="IPR035914">
    <property type="entry name" value="Sperma_CUB_dom_sf"/>
</dbReference>
<feature type="domain" description="HYR" evidence="7">
    <location>
        <begin position="815"/>
        <end position="898"/>
    </location>
</feature>
<dbReference type="Proteomes" id="UP001152320">
    <property type="component" value="Chromosome 5"/>
</dbReference>
<feature type="domain" description="HYR" evidence="7">
    <location>
        <begin position="477"/>
        <end position="561"/>
    </location>
</feature>
<feature type="disulfide bond" evidence="3">
    <location>
        <begin position="3498"/>
        <end position="3507"/>
    </location>
</feature>
<protein>
    <submittedName>
        <fullName evidence="8">Hyalin</fullName>
    </submittedName>
</protein>
<organism evidence="8 9">
    <name type="scientific">Holothuria leucospilota</name>
    <name type="common">Black long sea cucumber</name>
    <name type="synonym">Mertensiothuria leucospilota</name>
    <dbReference type="NCBI Taxonomy" id="206669"/>
    <lineage>
        <taxon>Eukaryota</taxon>
        <taxon>Metazoa</taxon>
        <taxon>Echinodermata</taxon>
        <taxon>Eleutherozoa</taxon>
        <taxon>Echinozoa</taxon>
        <taxon>Holothuroidea</taxon>
        <taxon>Aspidochirotacea</taxon>
        <taxon>Aspidochirotida</taxon>
        <taxon>Holothuriidae</taxon>
        <taxon>Holothuria</taxon>
    </lineage>
</organism>
<feature type="transmembrane region" description="Helical" evidence="4">
    <location>
        <begin position="4032"/>
        <end position="4053"/>
    </location>
</feature>
<accession>A0A9Q1CBU9</accession>
<feature type="domain" description="HYR" evidence="7">
    <location>
        <begin position="2912"/>
        <end position="2995"/>
    </location>
</feature>
<feature type="domain" description="HYR" evidence="7">
    <location>
        <begin position="646"/>
        <end position="730"/>
    </location>
</feature>
<dbReference type="PROSITE" id="PS50825">
    <property type="entry name" value="HYR"/>
    <property type="match status" value="38"/>
</dbReference>
<keyword evidence="4" id="KW-0812">Transmembrane</keyword>
<feature type="domain" description="HYR" evidence="7">
    <location>
        <begin position="2746"/>
        <end position="2827"/>
    </location>
</feature>
<feature type="domain" description="HYR" evidence="7">
    <location>
        <begin position="984"/>
        <end position="1066"/>
    </location>
</feature>
<feature type="domain" description="HYR" evidence="7">
    <location>
        <begin position="1991"/>
        <end position="2074"/>
    </location>
</feature>
<feature type="domain" description="HYR" evidence="7">
    <location>
        <begin position="218"/>
        <end position="301"/>
    </location>
</feature>
<keyword evidence="4" id="KW-1133">Transmembrane helix</keyword>
<feature type="domain" description="EGF-like" evidence="6">
    <location>
        <begin position="3205"/>
        <end position="3244"/>
    </location>
</feature>
<dbReference type="InterPro" id="IPR013783">
    <property type="entry name" value="Ig-like_fold"/>
</dbReference>
<feature type="domain" description="HYR" evidence="7">
    <location>
        <begin position="1488"/>
        <end position="1571"/>
    </location>
</feature>
<proteinExistence type="predicted"/>
<evidence type="ECO:0000259" key="6">
    <source>
        <dbReference type="PROSITE" id="PS50026"/>
    </source>
</evidence>
<feature type="domain" description="HYR" evidence="7">
    <location>
        <begin position="3717"/>
        <end position="3795"/>
    </location>
</feature>
<feature type="domain" description="HYR" evidence="7">
    <location>
        <begin position="3599"/>
        <end position="3681"/>
    </location>
</feature>
<dbReference type="Gene3D" id="2.60.40.10">
    <property type="entry name" value="Immunoglobulins"/>
    <property type="match status" value="1"/>
</dbReference>
<feature type="domain" description="HYR" evidence="7">
    <location>
        <begin position="2828"/>
        <end position="2911"/>
    </location>
</feature>
<dbReference type="SUPFAM" id="SSF49854">
    <property type="entry name" value="Spermadhesin, CUB domain"/>
    <property type="match status" value="1"/>
</dbReference>
<dbReference type="FunFam" id="2.10.25.10:FF:000246">
    <property type="entry name" value="EGF-like repeat and discoidin I-like domain-containing protein 3"/>
    <property type="match status" value="1"/>
</dbReference>
<feature type="domain" description="HYR" evidence="7">
    <location>
        <begin position="1235"/>
        <end position="1317"/>
    </location>
</feature>
<feature type="domain" description="EGF-like" evidence="6">
    <location>
        <begin position="3415"/>
        <end position="3451"/>
    </location>
</feature>
<dbReference type="Gene3D" id="2.10.25.10">
    <property type="entry name" value="Laminin"/>
    <property type="match status" value="11"/>
</dbReference>
<feature type="domain" description="HYR" evidence="7">
    <location>
        <begin position="302"/>
        <end position="391"/>
    </location>
</feature>
<feature type="disulfide bond" evidence="3">
    <location>
        <begin position="3234"/>
        <end position="3243"/>
    </location>
</feature>
<dbReference type="InterPro" id="IPR000742">
    <property type="entry name" value="EGF"/>
</dbReference>
<feature type="domain" description="HYR" evidence="7">
    <location>
        <begin position="2579"/>
        <end position="2661"/>
    </location>
</feature>
<feature type="disulfide bond" evidence="3">
    <location>
        <begin position="3586"/>
        <end position="3595"/>
    </location>
</feature>
<dbReference type="InterPro" id="IPR003410">
    <property type="entry name" value="HYR_dom"/>
</dbReference>
<evidence type="ECO:0000256" key="1">
    <source>
        <dbReference type="ARBA" id="ARBA00022737"/>
    </source>
</evidence>
<evidence type="ECO:0000313" key="8">
    <source>
        <dbReference type="EMBL" id="KAJ8041829.1"/>
    </source>
</evidence>
<feature type="domain" description="EGF-like" evidence="6">
    <location>
        <begin position="3560"/>
        <end position="3596"/>
    </location>
</feature>
<feature type="disulfide bond" evidence="3">
    <location>
        <begin position="4005"/>
        <end position="4014"/>
    </location>
</feature>
<feature type="domain" description="HYR" evidence="7">
    <location>
        <begin position="2996"/>
        <end position="3083"/>
    </location>
</feature>
<keyword evidence="9" id="KW-1185">Reference proteome</keyword>
<evidence type="ECO:0000256" key="3">
    <source>
        <dbReference type="PROSITE-ProRule" id="PRU00076"/>
    </source>
</evidence>
<dbReference type="PROSITE" id="PS50026">
    <property type="entry name" value="EGF_3"/>
    <property type="match status" value="11"/>
</dbReference>
<feature type="domain" description="HYR" evidence="7">
    <location>
        <begin position="1404"/>
        <end position="1487"/>
    </location>
</feature>
<gene>
    <name evidence="8" type="ORF">HOLleu_12745</name>
</gene>
<feature type="chain" id="PRO_5040466235" evidence="5">
    <location>
        <begin position="22"/>
        <end position="4075"/>
    </location>
</feature>
<dbReference type="SUPFAM" id="SSF57196">
    <property type="entry name" value="EGF/Laminin"/>
    <property type="match status" value="7"/>
</dbReference>
<feature type="disulfide bond" evidence="3">
    <location>
        <begin position="3316"/>
        <end position="3325"/>
    </location>
</feature>
<feature type="domain" description="EGF-like" evidence="6">
    <location>
        <begin position="3286"/>
        <end position="3326"/>
    </location>
</feature>
<keyword evidence="2 3" id="KW-1015">Disulfide bond</keyword>
<reference evidence="8" key="1">
    <citation type="submission" date="2021-10" db="EMBL/GenBank/DDBJ databases">
        <title>Tropical sea cucumber genome reveals ecological adaptation and Cuvierian tubules defense mechanism.</title>
        <authorList>
            <person name="Chen T."/>
        </authorList>
    </citation>
    <scope>NUCLEOTIDE SEQUENCE</scope>
    <source>
        <strain evidence="8">Nanhai2018</strain>
        <tissue evidence="8">Muscle</tissue>
    </source>
</reference>
<evidence type="ECO:0000313" key="9">
    <source>
        <dbReference type="Proteomes" id="UP001152320"/>
    </source>
</evidence>
<dbReference type="OrthoDB" id="10064599at2759"/>
<keyword evidence="4" id="KW-0472">Membrane</keyword>
<dbReference type="InterPro" id="IPR001881">
    <property type="entry name" value="EGF-like_Ca-bd_dom"/>
</dbReference>
<dbReference type="CDD" id="cd00054">
    <property type="entry name" value="EGF_CA"/>
    <property type="match status" value="8"/>
</dbReference>